<evidence type="ECO:0000256" key="2">
    <source>
        <dbReference type="ARBA" id="ARBA00008017"/>
    </source>
</evidence>
<reference evidence="10 11" key="1">
    <citation type="submission" date="2007-01" db="EMBL/GenBank/DDBJ databases">
        <authorList>
            <person name="Haygood M."/>
            <person name="Podell S."/>
            <person name="Anderson C."/>
            <person name="Hopkinson B."/>
            <person name="Roe K."/>
            <person name="Barbeau K."/>
            <person name="Gaasterland T."/>
            <person name="Ferriera S."/>
            <person name="Johnson J."/>
            <person name="Kravitz S."/>
            <person name="Beeson K."/>
            <person name="Sutton G."/>
            <person name="Rogers Y.-H."/>
            <person name="Friedman R."/>
            <person name="Frazier M."/>
            <person name="Venter J.C."/>
        </authorList>
    </citation>
    <scope>NUCLEOTIDE SEQUENCE [LARGE SCALE GENOMIC DNA]</scope>
    <source>
        <strain evidence="10 11">ATCC 23134</strain>
    </source>
</reference>
<dbReference type="InterPro" id="IPR010920">
    <property type="entry name" value="LSM_dom_sf"/>
</dbReference>
<dbReference type="SUPFAM" id="SSF82861">
    <property type="entry name" value="Mechanosensitive channel protein MscS (YggB), transmembrane region"/>
    <property type="match status" value="1"/>
</dbReference>
<keyword evidence="5 7" id="KW-1133">Transmembrane helix</keyword>
<dbReference type="Pfam" id="PF00924">
    <property type="entry name" value="MS_channel_2nd"/>
    <property type="match status" value="1"/>
</dbReference>
<dbReference type="InterPro" id="IPR023408">
    <property type="entry name" value="MscS_beta-dom_sf"/>
</dbReference>
<comment type="caution">
    <text evidence="10">The sequence shown here is derived from an EMBL/GenBank/DDBJ whole genome shotgun (WGS) entry which is preliminary data.</text>
</comment>
<keyword evidence="11" id="KW-1185">Reference proteome</keyword>
<evidence type="ECO:0000256" key="4">
    <source>
        <dbReference type="ARBA" id="ARBA00022692"/>
    </source>
</evidence>
<dbReference type="InterPro" id="IPR011014">
    <property type="entry name" value="MscS_channel_TM-2"/>
</dbReference>
<feature type="transmembrane region" description="Helical" evidence="7">
    <location>
        <begin position="22"/>
        <end position="43"/>
    </location>
</feature>
<dbReference type="eggNOG" id="COG0668">
    <property type="taxonomic scope" value="Bacteria"/>
</dbReference>
<evidence type="ECO:0000259" key="8">
    <source>
        <dbReference type="Pfam" id="PF00924"/>
    </source>
</evidence>
<dbReference type="AlphaFoldDB" id="A1ZY08"/>
<dbReference type="EMBL" id="AAWS01000062">
    <property type="protein sequence ID" value="EAY24745.1"/>
    <property type="molecule type" value="Genomic_DNA"/>
</dbReference>
<name>A1ZY08_MICM2</name>
<organism evidence="10 11">
    <name type="scientific">Microscilla marina ATCC 23134</name>
    <dbReference type="NCBI Taxonomy" id="313606"/>
    <lineage>
        <taxon>Bacteria</taxon>
        <taxon>Pseudomonadati</taxon>
        <taxon>Bacteroidota</taxon>
        <taxon>Cytophagia</taxon>
        <taxon>Cytophagales</taxon>
        <taxon>Microscillaceae</taxon>
        <taxon>Microscilla</taxon>
    </lineage>
</organism>
<evidence type="ECO:0000313" key="10">
    <source>
        <dbReference type="EMBL" id="EAY24745.1"/>
    </source>
</evidence>
<dbReference type="Gene3D" id="1.10.287.1260">
    <property type="match status" value="1"/>
</dbReference>
<accession>A1ZY08</accession>
<dbReference type="Proteomes" id="UP000004095">
    <property type="component" value="Unassembled WGS sequence"/>
</dbReference>
<keyword evidence="4 7" id="KW-0812">Transmembrane</keyword>
<evidence type="ECO:0000256" key="5">
    <source>
        <dbReference type="ARBA" id="ARBA00022989"/>
    </source>
</evidence>
<dbReference type="InterPro" id="IPR049142">
    <property type="entry name" value="MS_channel_1st"/>
</dbReference>
<evidence type="ECO:0000256" key="1">
    <source>
        <dbReference type="ARBA" id="ARBA00004651"/>
    </source>
</evidence>
<dbReference type="GO" id="GO:0005886">
    <property type="term" value="C:plasma membrane"/>
    <property type="evidence" value="ECO:0007669"/>
    <property type="project" value="UniProtKB-SubCell"/>
</dbReference>
<proteinExistence type="inferred from homology"/>
<dbReference type="Gene3D" id="2.30.30.60">
    <property type="match status" value="1"/>
</dbReference>
<comment type="similarity">
    <text evidence="2">Belongs to the MscS (TC 1.A.23) family.</text>
</comment>
<keyword evidence="3" id="KW-1003">Cell membrane</keyword>
<feature type="transmembrane region" description="Helical" evidence="7">
    <location>
        <begin position="70"/>
        <end position="93"/>
    </location>
</feature>
<protein>
    <submittedName>
        <fullName evidence="10">Transporter, small conductance mechanosensitive ion channel (MscS) family</fullName>
    </submittedName>
</protein>
<feature type="transmembrane region" description="Helical" evidence="7">
    <location>
        <begin position="138"/>
        <end position="158"/>
    </location>
</feature>
<evidence type="ECO:0000313" key="11">
    <source>
        <dbReference type="Proteomes" id="UP000004095"/>
    </source>
</evidence>
<evidence type="ECO:0000256" key="3">
    <source>
        <dbReference type="ARBA" id="ARBA00022475"/>
    </source>
</evidence>
<dbReference type="OrthoDB" id="9809206at2"/>
<dbReference type="InterPro" id="IPR006685">
    <property type="entry name" value="MscS_channel_2nd"/>
</dbReference>
<dbReference type="GO" id="GO:0008381">
    <property type="term" value="F:mechanosensitive monoatomic ion channel activity"/>
    <property type="evidence" value="ECO:0007669"/>
    <property type="project" value="UniProtKB-ARBA"/>
</dbReference>
<dbReference type="PANTHER" id="PTHR30566">
    <property type="entry name" value="YNAI-RELATED MECHANOSENSITIVE ION CHANNEL"/>
    <property type="match status" value="1"/>
</dbReference>
<dbReference type="Gene3D" id="3.30.70.100">
    <property type="match status" value="1"/>
</dbReference>
<dbReference type="Pfam" id="PF21088">
    <property type="entry name" value="MS_channel_1st"/>
    <property type="match status" value="1"/>
</dbReference>
<gene>
    <name evidence="10" type="ORF">M23134_05547</name>
</gene>
<evidence type="ECO:0000256" key="7">
    <source>
        <dbReference type="SAM" id="Phobius"/>
    </source>
</evidence>
<dbReference type="InterPro" id="IPR011066">
    <property type="entry name" value="MscS_channel_C_sf"/>
</dbReference>
<dbReference type="SUPFAM" id="SSF82689">
    <property type="entry name" value="Mechanosensitive channel protein MscS (YggB), C-terminal domain"/>
    <property type="match status" value="1"/>
</dbReference>
<dbReference type="PANTHER" id="PTHR30566:SF5">
    <property type="entry name" value="MECHANOSENSITIVE ION CHANNEL PROTEIN 1, MITOCHONDRIAL-RELATED"/>
    <property type="match status" value="1"/>
</dbReference>
<evidence type="ECO:0000256" key="6">
    <source>
        <dbReference type="ARBA" id="ARBA00023136"/>
    </source>
</evidence>
<feature type="transmembrane region" description="Helical" evidence="7">
    <location>
        <begin position="164"/>
        <end position="184"/>
    </location>
</feature>
<feature type="domain" description="Mechanosensitive ion channel transmembrane helices 2/3" evidence="9">
    <location>
        <begin position="146"/>
        <end position="185"/>
    </location>
</feature>
<comment type="subcellular location">
    <subcellularLocation>
        <location evidence="1">Cell membrane</location>
        <topology evidence="1">Multi-pass membrane protein</topology>
    </subcellularLocation>
</comment>
<dbReference type="SUPFAM" id="SSF50182">
    <property type="entry name" value="Sm-like ribonucleoproteins"/>
    <property type="match status" value="1"/>
</dbReference>
<keyword evidence="6 7" id="KW-0472">Membrane</keyword>
<sequence length="373" mass="42358">MLEIFNSKFFQQVVLGNTLEQWILTSLFIVATILGAFLIAWLLKKWLSRFIKHLEPESQSKIIHSVSKPLVMVIMLMGFRASLNALNLSSFIFSAVNSLYHISITLTIAWMIVRVYNAIHEGYLVGLFKRKEGLDTQLLPILKVVVKLFAWVFAFIIGLSNAGYNIGAILASLGIGGIAFALAAKDAIANIFGGITIFIQRPFQVGERIIVGKVDGWVDEIGLRSSVITNFWGERITIPNKTFTDGVVKNMDARGRYFINCTIRLRYDTTHQQLETAMKILKEIPGEFDVTEKNTWTTYSIGDYSHDIDYWYAVKVWKPEDVATVGKEFDKYSLGKTQVNMEILKRFEAHNIKMAMPVELKIEKEVQDPNLFL</sequence>
<feature type="transmembrane region" description="Helical" evidence="7">
    <location>
        <begin position="99"/>
        <end position="117"/>
    </location>
</feature>
<evidence type="ECO:0000259" key="9">
    <source>
        <dbReference type="Pfam" id="PF21088"/>
    </source>
</evidence>
<feature type="domain" description="Mechanosensitive ion channel MscS" evidence="8">
    <location>
        <begin position="186"/>
        <end position="251"/>
    </location>
</feature>
<dbReference type="RefSeq" id="WP_002704236.1">
    <property type="nucleotide sequence ID" value="NZ_AAWS01000062.1"/>
</dbReference>